<reference evidence="6" key="1">
    <citation type="submission" date="2015-08" db="EMBL/GenBank/DDBJ databases">
        <authorList>
            <person name="Varghese N."/>
        </authorList>
    </citation>
    <scope>NUCLEOTIDE SEQUENCE [LARGE SCALE GENOMIC DNA]</scope>
    <source>
        <strain evidence="6">JCM 18476</strain>
    </source>
</reference>
<gene>
    <name evidence="5" type="ORF">Ga0061065_10465</name>
</gene>
<sequence>MKKIANFGKLALAGLLSLSLVACGGSNETASTESNQTAAPVAKVEPIEWKMVTTWPKNFPALGTGAEHLAQSITAMSGGRIKVKVYAAGELVPALEAFDAVSRGTAQIGHAASYYWKGKVPAAQFFTTVPFGLTAQEMNAWLSHGGGQALWEEVYAPFNIIPMAAGNTGTQMGGWFNKEINSVADLNGLKMRMPGLGGEVLADAGVTVVNMPGSEMFTALQTGTIDATEFVGPYNDLAFGIYKAAKYYYYPGWQEPGSTVETFINKDAFEALPEDLKLIVRAAARQTNADILDEYTAMNNSALNTLINEHGVILKRYPDDVLAEFRASTQRVMEKVAANDPLSQKVYDSMKDFKQNVMQWSDISERAILNARSAD</sequence>
<dbReference type="GO" id="GO:0055085">
    <property type="term" value="P:transmembrane transport"/>
    <property type="evidence" value="ECO:0007669"/>
    <property type="project" value="InterPro"/>
</dbReference>
<dbReference type="OrthoDB" id="9769667at2"/>
<dbReference type="STRING" id="1137284.GCA_001418205_01485"/>
<dbReference type="NCBIfam" id="NF037995">
    <property type="entry name" value="TRAP_S1"/>
    <property type="match status" value="1"/>
</dbReference>
<keyword evidence="3" id="KW-0479">Metal-binding</keyword>
<evidence type="ECO:0000256" key="4">
    <source>
        <dbReference type="SAM" id="SignalP"/>
    </source>
</evidence>
<dbReference type="InterPro" id="IPR038404">
    <property type="entry name" value="TRAP_DctP_sf"/>
</dbReference>
<keyword evidence="6" id="KW-1185">Reference proteome</keyword>
<protein>
    <submittedName>
        <fullName evidence="5">TRAP-type mannitol/chloroaromatic compound transport system, periplasmic component</fullName>
    </submittedName>
</protein>
<feature type="binding site" evidence="2">
    <location>
        <position position="171"/>
    </location>
    <ligand>
        <name>substrate</name>
    </ligand>
</feature>
<dbReference type="SUPFAM" id="SSF53850">
    <property type="entry name" value="Periplasmic binding protein-like II"/>
    <property type="match status" value="1"/>
</dbReference>
<dbReference type="GO" id="GO:0031317">
    <property type="term" value="C:tripartite ATP-independent periplasmic transporter complex"/>
    <property type="evidence" value="ECO:0007669"/>
    <property type="project" value="InterPro"/>
</dbReference>
<dbReference type="GO" id="GO:0046872">
    <property type="term" value="F:metal ion binding"/>
    <property type="evidence" value="ECO:0007669"/>
    <property type="project" value="UniProtKB-KW"/>
</dbReference>
<dbReference type="PROSITE" id="PS51257">
    <property type="entry name" value="PROKAR_LIPOPROTEIN"/>
    <property type="match status" value="1"/>
</dbReference>
<evidence type="ECO:0000256" key="2">
    <source>
        <dbReference type="PIRSR" id="PIRSR039026-1"/>
    </source>
</evidence>
<proteinExistence type="predicted"/>
<dbReference type="PIRSF" id="PIRSF039026">
    <property type="entry name" value="SiaP"/>
    <property type="match status" value="1"/>
</dbReference>
<evidence type="ECO:0000256" key="3">
    <source>
        <dbReference type="PIRSR" id="PIRSR039026-2"/>
    </source>
</evidence>
<keyword evidence="1 4" id="KW-0732">Signal</keyword>
<feature type="binding site" evidence="3">
    <location>
        <position position="229"/>
    </location>
    <ligand>
        <name>substrate</name>
    </ligand>
</feature>
<evidence type="ECO:0000313" key="6">
    <source>
        <dbReference type="Proteomes" id="UP000182769"/>
    </source>
</evidence>
<dbReference type="RefSeq" id="WP_055462597.1">
    <property type="nucleotide sequence ID" value="NZ_CYHG01000004.1"/>
</dbReference>
<dbReference type="InterPro" id="IPR026289">
    <property type="entry name" value="SBP_TakP-like"/>
</dbReference>
<dbReference type="AlphaFoldDB" id="A0A0K6IKK7"/>
<dbReference type="Gene3D" id="3.40.190.10">
    <property type="entry name" value="Periplasmic binding protein-like II"/>
    <property type="match status" value="1"/>
</dbReference>
<dbReference type="PANTHER" id="PTHR33376">
    <property type="match status" value="1"/>
</dbReference>
<feature type="binding site" evidence="3">
    <location>
        <position position="230"/>
    </location>
    <ligand>
        <name>Na(+)</name>
        <dbReference type="ChEBI" id="CHEBI:29101"/>
    </ligand>
</feature>
<feature type="binding site" evidence="3">
    <location>
        <position position="255"/>
    </location>
    <ligand>
        <name>substrate</name>
    </ligand>
</feature>
<dbReference type="Proteomes" id="UP000182769">
    <property type="component" value="Unassembled WGS sequence"/>
</dbReference>
<dbReference type="InterPro" id="IPR018389">
    <property type="entry name" value="DctP_fam"/>
</dbReference>
<feature type="chain" id="PRO_5005505632" evidence="4">
    <location>
        <begin position="25"/>
        <end position="375"/>
    </location>
</feature>
<feature type="binding site" evidence="2">
    <location>
        <position position="192"/>
    </location>
    <ligand>
        <name>substrate</name>
    </ligand>
</feature>
<dbReference type="EMBL" id="CYHG01000004">
    <property type="protein sequence ID" value="CUB03634.1"/>
    <property type="molecule type" value="Genomic_DNA"/>
</dbReference>
<dbReference type="Gene3D" id="3.40.190.170">
    <property type="entry name" value="Bacterial extracellular solute-binding protein, family 7"/>
    <property type="match status" value="1"/>
</dbReference>
<dbReference type="CDD" id="cd13604">
    <property type="entry name" value="PBP2_TRAP_ketoacid_lactate_like"/>
    <property type="match status" value="1"/>
</dbReference>
<dbReference type="PANTHER" id="PTHR33376:SF5">
    <property type="entry name" value="EXTRACYTOPLASMIC SOLUTE RECEPTOR PROTEIN"/>
    <property type="match status" value="1"/>
</dbReference>
<name>A0A0K6IKK7_9GAMM</name>
<organism evidence="5 6">
    <name type="scientific">Marinomonas fungiae</name>
    <dbReference type="NCBI Taxonomy" id="1137284"/>
    <lineage>
        <taxon>Bacteria</taxon>
        <taxon>Pseudomonadati</taxon>
        <taxon>Pseudomonadota</taxon>
        <taxon>Gammaproteobacteria</taxon>
        <taxon>Oceanospirillales</taxon>
        <taxon>Oceanospirillaceae</taxon>
        <taxon>Marinomonas</taxon>
    </lineage>
</organism>
<dbReference type="Pfam" id="PF03480">
    <property type="entry name" value="DctP"/>
    <property type="match status" value="1"/>
</dbReference>
<accession>A0A0K6IKK7</accession>
<feature type="signal peptide" evidence="4">
    <location>
        <begin position="1"/>
        <end position="24"/>
    </location>
</feature>
<evidence type="ECO:0000256" key="1">
    <source>
        <dbReference type="ARBA" id="ARBA00022729"/>
    </source>
</evidence>
<evidence type="ECO:0000313" key="5">
    <source>
        <dbReference type="EMBL" id="CUB03634.1"/>
    </source>
</evidence>